<evidence type="ECO:0000256" key="5">
    <source>
        <dbReference type="SAM" id="MobiDB-lite"/>
    </source>
</evidence>
<dbReference type="Pfam" id="PF00440">
    <property type="entry name" value="TetR_N"/>
    <property type="match status" value="1"/>
</dbReference>
<proteinExistence type="predicted"/>
<dbReference type="Gene3D" id="1.10.10.60">
    <property type="entry name" value="Homeodomain-like"/>
    <property type="match status" value="1"/>
</dbReference>
<evidence type="ECO:0000256" key="1">
    <source>
        <dbReference type="ARBA" id="ARBA00023015"/>
    </source>
</evidence>
<evidence type="ECO:0000259" key="6">
    <source>
        <dbReference type="PROSITE" id="PS50977"/>
    </source>
</evidence>
<dbReference type="SUPFAM" id="SSF46689">
    <property type="entry name" value="Homeodomain-like"/>
    <property type="match status" value="1"/>
</dbReference>
<evidence type="ECO:0000313" key="8">
    <source>
        <dbReference type="Proteomes" id="UP001251870"/>
    </source>
</evidence>
<dbReference type="PANTHER" id="PTHR30055">
    <property type="entry name" value="HTH-TYPE TRANSCRIPTIONAL REGULATOR RUTR"/>
    <property type="match status" value="1"/>
</dbReference>
<organism evidence="7 8">
    <name type="scientific">Nesterenkonia aerolata</name>
    <dbReference type="NCBI Taxonomy" id="3074079"/>
    <lineage>
        <taxon>Bacteria</taxon>
        <taxon>Bacillati</taxon>
        <taxon>Actinomycetota</taxon>
        <taxon>Actinomycetes</taxon>
        <taxon>Micrococcales</taxon>
        <taxon>Micrococcaceae</taxon>
        <taxon>Nesterenkonia</taxon>
    </lineage>
</organism>
<accession>A0ABU2DPC7</accession>
<keyword evidence="8" id="KW-1185">Reference proteome</keyword>
<name>A0ABU2DPC7_9MICC</name>
<dbReference type="InterPro" id="IPR036271">
    <property type="entry name" value="Tet_transcr_reg_TetR-rel_C_sf"/>
</dbReference>
<feature type="DNA-binding region" description="H-T-H motif" evidence="4">
    <location>
        <begin position="45"/>
        <end position="64"/>
    </location>
</feature>
<dbReference type="InterPro" id="IPR001647">
    <property type="entry name" value="HTH_TetR"/>
</dbReference>
<evidence type="ECO:0000256" key="4">
    <source>
        <dbReference type="PROSITE-ProRule" id="PRU00335"/>
    </source>
</evidence>
<dbReference type="EMBL" id="JAVKGR010000001">
    <property type="protein sequence ID" value="MDR8018346.1"/>
    <property type="molecule type" value="Genomic_DNA"/>
</dbReference>
<protein>
    <submittedName>
        <fullName evidence="7">TetR family transcriptional regulator</fullName>
    </submittedName>
</protein>
<dbReference type="RefSeq" id="WP_310547323.1">
    <property type="nucleotide sequence ID" value="NZ_JAVKGR010000001.1"/>
</dbReference>
<dbReference type="InterPro" id="IPR003012">
    <property type="entry name" value="Tet_transcr_reg_TetR"/>
</dbReference>
<dbReference type="PRINTS" id="PR00455">
    <property type="entry name" value="HTHTETR"/>
</dbReference>
<keyword evidence="3" id="KW-0804">Transcription</keyword>
<reference evidence="7 8" key="1">
    <citation type="submission" date="2023-09" db="EMBL/GenBank/DDBJ databases">
        <title>Description of three actinobacteria isolated from air of manufacturing shop in a pharmaceutical factory.</title>
        <authorList>
            <person name="Zhang D.-F."/>
        </authorList>
    </citation>
    <scope>NUCLEOTIDE SEQUENCE [LARGE SCALE GENOMIC DNA]</scope>
    <source>
        <strain evidence="7 8">LY-0111</strain>
    </source>
</reference>
<evidence type="ECO:0000256" key="2">
    <source>
        <dbReference type="ARBA" id="ARBA00023125"/>
    </source>
</evidence>
<feature type="domain" description="HTH tetR-type" evidence="6">
    <location>
        <begin position="22"/>
        <end position="82"/>
    </location>
</feature>
<comment type="caution">
    <text evidence="7">The sequence shown here is derived from an EMBL/GenBank/DDBJ whole genome shotgun (WGS) entry which is preliminary data.</text>
</comment>
<dbReference type="PANTHER" id="PTHR30055:SF151">
    <property type="entry name" value="TRANSCRIPTIONAL REGULATORY PROTEIN"/>
    <property type="match status" value="1"/>
</dbReference>
<dbReference type="InterPro" id="IPR009057">
    <property type="entry name" value="Homeodomain-like_sf"/>
</dbReference>
<evidence type="ECO:0000313" key="7">
    <source>
        <dbReference type="EMBL" id="MDR8018346.1"/>
    </source>
</evidence>
<dbReference type="Proteomes" id="UP001251870">
    <property type="component" value="Unassembled WGS sequence"/>
</dbReference>
<evidence type="ECO:0000256" key="3">
    <source>
        <dbReference type="ARBA" id="ARBA00023163"/>
    </source>
</evidence>
<dbReference type="PROSITE" id="PS50977">
    <property type="entry name" value="HTH_TETR_2"/>
    <property type="match status" value="1"/>
</dbReference>
<sequence length="201" mass="21321">MPASPPNSSPAHDHSVVPTGSRNTYRDVVTAAVEILNEYGLADLSMRRVAAALEVRPSALYWHVPNKQRLLAAVADQILDGAVSCPLSGDLRRDVRARALAFHEAMLAHRDGAEVVASTVALGIGGQILRTSIRQAAEQDGDDQADPVLVESVCALLLGATTVIQQRRQAAALGVELGAQLGASDAEVGFPQMLEMLLRRS</sequence>
<keyword evidence="2 4" id="KW-0238">DNA-binding</keyword>
<keyword evidence="1" id="KW-0805">Transcription regulation</keyword>
<dbReference type="InterPro" id="IPR050109">
    <property type="entry name" value="HTH-type_TetR-like_transc_reg"/>
</dbReference>
<dbReference type="SUPFAM" id="SSF48498">
    <property type="entry name" value="Tetracyclin repressor-like, C-terminal domain"/>
    <property type="match status" value="1"/>
</dbReference>
<dbReference type="Gene3D" id="1.10.357.10">
    <property type="entry name" value="Tetracycline Repressor, domain 2"/>
    <property type="match status" value="1"/>
</dbReference>
<gene>
    <name evidence="7" type="ORF">RIL96_02030</name>
</gene>
<dbReference type="PRINTS" id="PR00400">
    <property type="entry name" value="TETREPRESSOR"/>
</dbReference>
<feature type="region of interest" description="Disordered" evidence="5">
    <location>
        <begin position="1"/>
        <end position="21"/>
    </location>
</feature>